<evidence type="ECO:0000256" key="1">
    <source>
        <dbReference type="SAM" id="Phobius"/>
    </source>
</evidence>
<reference evidence="2" key="2">
    <citation type="submission" date="2024-06" db="EMBL/GenBank/DDBJ databases">
        <authorList>
            <person name="Petrova K.O."/>
            <person name="Toshchakov S.V."/>
            <person name="Boltjanskaja Y.V."/>
            <person name="Kevbrin V."/>
        </authorList>
    </citation>
    <scope>NUCLEOTIDE SEQUENCE</scope>
    <source>
        <strain evidence="2">Z-910T</strain>
    </source>
</reference>
<keyword evidence="1" id="KW-0472">Membrane</keyword>
<gene>
    <name evidence="2" type="ORF">PRVXT_000772</name>
</gene>
<dbReference type="RefSeq" id="WP_350344374.1">
    <property type="nucleotide sequence ID" value="NZ_CP158367.1"/>
</dbReference>
<reference evidence="2" key="1">
    <citation type="journal article" date="2013" name="Extremophiles">
        <title>Proteinivorax tanatarense gen. nov., sp. nov., an anaerobic, haloalkaliphilic, proteolytic bacterium isolated from a decaying algal bloom, and proposal of Proteinivoraceae fam. nov.</title>
        <authorList>
            <person name="Kevbrin V."/>
            <person name="Boltyanskaya Y."/>
            <person name="Zhilina T."/>
            <person name="Kolganova T."/>
            <person name="Lavrentjeva E."/>
            <person name="Kuznetsov B."/>
        </authorList>
    </citation>
    <scope>NUCLEOTIDE SEQUENCE</scope>
    <source>
        <strain evidence="2">Z-910T</strain>
    </source>
</reference>
<organism evidence="2">
    <name type="scientific">Proteinivorax tanatarense</name>
    <dbReference type="NCBI Taxonomy" id="1260629"/>
    <lineage>
        <taxon>Bacteria</taxon>
        <taxon>Bacillati</taxon>
        <taxon>Bacillota</taxon>
        <taxon>Clostridia</taxon>
        <taxon>Eubacteriales</taxon>
        <taxon>Proteinivoracaceae</taxon>
        <taxon>Proteinivorax</taxon>
    </lineage>
</organism>
<protein>
    <submittedName>
        <fullName evidence="2">Uncharacterized protein</fullName>
    </submittedName>
</protein>
<proteinExistence type="predicted"/>
<dbReference type="AlphaFoldDB" id="A0AAU7VP46"/>
<keyword evidence="1" id="KW-1133">Transmembrane helix</keyword>
<sequence>METIKQNFLSKKNISVLGIVLVLTIVFLVFPTEIAEASSADVLERQIELQEEFRFWEVRTELHRIHHHLEYVPYMSFAVVGIFLVHLAFLVIKIIEMRQKRVNKA</sequence>
<name>A0AAU7VP46_9FIRM</name>
<accession>A0AAU7VP46</accession>
<feature type="transmembrane region" description="Helical" evidence="1">
    <location>
        <begin position="71"/>
        <end position="95"/>
    </location>
</feature>
<keyword evidence="1" id="KW-0812">Transmembrane</keyword>
<evidence type="ECO:0000313" key="2">
    <source>
        <dbReference type="EMBL" id="XBX75631.1"/>
    </source>
</evidence>
<dbReference type="EMBL" id="CP158367">
    <property type="protein sequence ID" value="XBX75631.1"/>
    <property type="molecule type" value="Genomic_DNA"/>
</dbReference>
<feature type="transmembrane region" description="Helical" evidence="1">
    <location>
        <begin position="12"/>
        <end position="30"/>
    </location>
</feature>